<feature type="domain" description="GTD-binding" evidence="7">
    <location>
        <begin position="257"/>
        <end position="355"/>
    </location>
</feature>
<evidence type="ECO:0000259" key="7">
    <source>
        <dbReference type="PROSITE" id="PS51775"/>
    </source>
</evidence>
<evidence type="ECO:0000313" key="8">
    <source>
        <dbReference type="EMBL" id="KAD5960450.1"/>
    </source>
</evidence>
<dbReference type="Proteomes" id="UP000326396">
    <property type="component" value="Linkage Group LG14"/>
</dbReference>
<feature type="region of interest" description="Disordered" evidence="5">
    <location>
        <begin position="175"/>
        <end position="205"/>
    </location>
</feature>
<dbReference type="OrthoDB" id="1933744at2759"/>
<feature type="transmembrane region" description="Helical" evidence="6">
    <location>
        <begin position="21"/>
        <end position="46"/>
    </location>
</feature>
<evidence type="ECO:0000256" key="4">
    <source>
        <dbReference type="ARBA" id="ARBA00023136"/>
    </source>
</evidence>
<dbReference type="PANTHER" id="PTHR31422:SF3">
    <property type="entry name" value="GTD-BINDING DOMAIN-CONTAINING PROTEIN"/>
    <property type="match status" value="1"/>
</dbReference>
<dbReference type="GO" id="GO:0016020">
    <property type="term" value="C:membrane"/>
    <property type="evidence" value="ECO:0007669"/>
    <property type="project" value="UniProtKB-SubCell"/>
</dbReference>
<evidence type="ECO:0000313" key="9">
    <source>
        <dbReference type="Proteomes" id="UP000326396"/>
    </source>
</evidence>
<feature type="region of interest" description="Disordered" evidence="5">
    <location>
        <begin position="525"/>
        <end position="560"/>
    </location>
</feature>
<dbReference type="PANTHER" id="PTHR31422">
    <property type="entry name" value="BNAANNG28530D PROTEIN"/>
    <property type="match status" value="1"/>
</dbReference>
<dbReference type="PROSITE" id="PS51775">
    <property type="entry name" value="GTD_BINDING"/>
    <property type="match status" value="1"/>
</dbReference>
<keyword evidence="2 6" id="KW-0812">Transmembrane</keyword>
<evidence type="ECO:0000256" key="3">
    <source>
        <dbReference type="ARBA" id="ARBA00022989"/>
    </source>
</evidence>
<comment type="caution">
    <text evidence="8">The sequence shown here is derived from an EMBL/GenBank/DDBJ whole genome shotgun (WGS) entry which is preliminary data.</text>
</comment>
<feature type="compositionally biased region" description="Low complexity" evidence="5">
    <location>
        <begin position="175"/>
        <end position="184"/>
    </location>
</feature>
<feature type="compositionally biased region" description="Basic and acidic residues" evidence="5">
    <location>
        <begin position="189"/>
        <end position="202"/>
    </location>
</feature>
<evidence type="ECO:0000256" key="1">
    <source>
        <dbReference type="ARBA" id="ARBA00004370"/>
    </source>
</evidence>
<evidence type="ECO:0000256" key="6">
    <source>
        <dbReference type="SAM" id="Phobius"/>
    </source>
</evidence>
<keyword evidence="9" id="KW-1185">Reference proteome</keyword>
<organism evidence="8 9">
    <name type="scientific">Mikania micrantha</name>
    <name type="common">bitter vine</name>
    <dbReference type="NCBI Taxonomy" id="192012"/>
    <lineage>
        <taxon>Eukaryota</taxon>
        <taxon>Viridiplantae</taxon>
        <taxon>Streptophyta</taxon>
        <taxon>Embryophyta</taxon>
        <taxon>Tracheophyta</taxon>
        <taxon>Spermatophyta</taxon>
        <taxon>Magnoliopsida</taxon>
        <taxon>eudicotyledons</taxon>
        <taxon>Gunneridae</taxon>
        <taxon>Pentapetalae</taxon>
        <taxon>asterids</taxon>
        <taxon>campanulids</taxon>
        <taxon>Asterales</taxon>
        <taxon>Asteraceae</taxon>
        <taxon>Asteroideae</taxon>
        <taxon>Heliantheae alliance</taxon>
        <taxon>Eupatorieae</taxon>
        <taxon>Mikania</taxon>
    </lineage>
</organism>
<accession>A0A5N6P616</accession>
<dbReference type="Pfam" id="PF04576">
    <property type="entry name" value="Zein-binding"/>
    <property type="match status" value="1"/>
</dbReference>
<dbReference type="EMBL" id="SZYD01000006">
    <property type="protein sequence ID" value="KAD5960450.1"/>
    <property type="molecule type" value="Genomic_DNA"/>
</dbReference>
<reference evidence="8 9" key="1">
    <citation type="submission" date="2019-05" db="EMBL/GenBank/DDBJ databases">
        <title>Mikania micrantha, genome provides insights into the molecular mechanism of rapid growth.</title>
        <authorList>
            <person name="Liu B."/>
        </authorList>
    </citation>
    <scope>NUCLEOTIDE SEQUENCE [LARGE SCALE GENOMIC DNA]</scope>
    <source>
        <strain evidence="8">NLD-2019</strain>
        <tissue evidence="8">Leaf</tissue>
    </source>
</reference>
<evidence type="ECO:0000256" key="2">
    <source>
        <dbReference type="ARBA" id="ARBA00022692"/>
    </source>
</evidence>
<proteinExistence type="predicted"/>
<feature type="compositionally biased region" description="Polar residues" evidence="5">
    <location>
        <begin position="551"/>
        <end position="560"/>
    </location>
</feature>
<comment type="subcellular location">
    <subcellularLocation>
        <location evidence="1">Membrane</location>
    </subcellularLocation>
</comment>
<sequence length="560" mass="63568">MNMQSTRFWTFGTLVGAFLDLFIAYFLLCASTIALFAVKFLGFFGLSLPTPYNGLLGIRSPDYRSLLVDYPTDKISAVHFSVTRKFPFDSILFGVHNLNLNKDLNLKNGDGLVEFEGEASCSSKSDARKLVGNEIDDSGVVFEMKRGFDMKGKEGLNYRFRGGFRLRRKAGFDSSKQQSSVSSSNWVTCDDHQSNNDEEHSGQPEGSLVLFDVNNCDYEAETPVVVKSGSRYEEDIVFVDPNDAQKKIPVNEDENDKMIALLACELEKSQAARAALYVELEKERNAAASAADEAMSMILRLQVEKASTKMEFGQYQRMIEEKSVFDAEEMNILKEIVLRREREKHFLEKQVEAYRQMIRVENDQINGGNDQDFTQKPSLMLDQLNMNISEEKTSSLYDDVYFSRQEEIGKTKSIVGEGKCLEVKPGDTSCAYDVYVIYNEPKLSEKTNENKKQTDQNRRNSTSALDNERTRLDTVVEWLRERLRIVHEGRGKLKFSLENLEKESLWLDLLEDIAHRLQEIQALTEPQTARQASLPLPSSKVGLTKKRRCRSVSSGLAQSS</sequence>
<gene>
    <name evidence="8" type="ORF">E3N88_11922</name>
</gene>
<dbReference type="InterPro" id="IPR007656">
    <property type="entry name" value="GTD-bd"/>
</dbReference>
<feature type="compositionally biased region" description="Basic and acidic residues" evidence="5">
    <location>
        <begin position="446"/>
        <end position="458"/>
    </location>
</feature>
<name>A0A5N6P616_9ASTR</name>
<dbReference type="AlphaFoldDB" id="A0A5N6P616"/>
<feature type="region of interest" description="Disordered" evidence="5">
    <location>
        <begin position="446"/>
        <end position="466"/>
    </location>
</feature>
<keyword evidence="4 6" id="KW-0472">Membrane</keyword>
<protein>
    <recommendedName>
        <fullName evidence="7">GTD-binding domain-containing protein</fullName>
    </recommendedName>
</protein>
<keyword evidence="3 6" id="KW-1133">Transmembrane helix</keyword>
<dbReference type="GO" id="GO:0080115">
    <property type="term" value="F:myosin XI tail binding"/>
    <property type="evidence" value="ECO:0007669"/>
    <property type="project" value="UniProtKB-ARBA"/>
</dbReference>
<evidence type="ECO:0000256" key="5">
    <source>
        <dbReference type="SAM" id="MobiDB-lite"/>
    </source>
</evidence>